<name>A0ACB8Z0K8_CICIN</name>
<evidence type="ECO:0000313" key="2">
    <source>
        <dbReference type="Proteomes" id="UP001055811"/>
    </source>
</evidence>
<comment type="caution">
    <text evidence="1">The sequence shown here is derived from an EMBL/GenBank/DDBJ whole genome shotgun (WGS) entry which is preliminary data.</text>
</comment>
<dbReference type="EMBL" id="CM042017">
    <property type="protein sequence ID" value="KAI3691514.1"/>
    <property type="molecule type" value="Genomic_DNA"/>
</dbReference>
<proteinExistence type="predicted"/>
<reference evidence="1 2" key="2">
    <citation type="journal article" date="2022" name="Mol. Ecol. Resour.">
        <title>The genomes of chicory, endive, great burdock and yacon provide insights into Asteraceae paleo-polyploidization history and plant inulin production.</title>
        <authorList>
            <person name="Fan W."/>
            <person name="Wang S."/>
            <person name="Wang H."/>
            <person name="Wang A."/>
            <person name="Jiang F."/>
            <person name="Liu H."/>
            <person name="Zhao H."/>
            <person name="Xu D."/>
            <person name="Zhang Y."/>
        </authorList>
    </citation>
    <scope>NUCLEOTIDE SEQUENCE [LARGE SCALE GENOMIC DNA]</scope>
    <source>
        <strain evidence="2">cv. Punajuju</strain>
        <tissue evidence="1">Leaves</tissue>
    </source>
</reference>
<dbReference type="Proteomes" id="UP001055811">
    <property type="component" value="Linkage Group LG09"/>
</dbReference>
<reference evidence="2" key="1">
    <citation type="journal article" date="2022" name="Mol. Ecol. Resour.">
        <title>The genomes of chicory, endive, great burdock and yacon provide insights into Asteraceae palaeo-polyploidization history and plant inulin production.</title>
        <authorList>
            <person name="Fan W."/>
            <person name="Wang S."/>
            <person name="Wang H."/>
            <person name="Wang A."/>
            <person name="Jiang F."/>
            <person name="Liu H."/>
            <person name="Zhao H."/>
            <person name="Xu D."/>
            <person name="Zhang Y."/>
        </authorList>
    </citation>
    <scope>NUCLEOTIDE SEQUENCE [LARGE SCALE GENOMIC DNA]</scope>
    <source>
        <strain evidence="2">cv. Punajuju</strain>
    </source>
</reference>
<sequence>MGDRCRLSDLFRFILAYLAMKTLLSMPDNGIGLFPNVGFSYIAAQSPGEGSVGAYLGITGNRISKYRVIAETAKNHKIVVIADEVYGYLAFGQDPFVSMGVFGSMVPVLTLGSLSKRWIVLVTSQRSSCGQK</sequence>
<evidence type="ECO:0000313" key="1">
    <source>
        <dbReference type="EMBL" id="KAI3691514.1"/>
    </source>
</evidence>
<gene>
    <name evidence="1" type="ORF">L2E82_49877</name>
</gene>
<accession>A0ACB8Z0K8</accession>
<protein>
    <submittedName>
        <fullName evidence="1">Uncharacterized protein</fullName>
    </submittedName>
</protein>
<organism evidence="1 2">
    <name type="scientific">Cichorium intybus</name>
    <name type="common">Chicory</name>
    <dbReference type="NCBI Taxonomy" id="13427"/>
    <lineage>
        <taxon>Eukaryota</taxon>
        <taxon>Viridiplantae</taxon>
        <taxon>Streptophyta</taxon>
        <taxon>Embryophyta</taxon>
        <taxon>Tracheophyta</taxon>
        <taxon>Spermatophyta</taxon>
        <taxon>Magnoliopsida</taxon>
        <taxon>eudicotyledons</taxon>
        <taxon>Gunneridae</taxon>
        <taxon>Pentapetalae</taxon>
        <taxon>asterids</taxon>
        <taxon>campanulids</taxon>
        <taxon>Asterales</taxon>
        <taxon>Asteraceae</taxon>
        <taxon>Cichorioideae</taxon>
        <taxon>Cichorieae</taxon>
        <taxon>Cichoriinae</taxon>
        <taxon>Cichorium</taxon>
    </lineage>
</organism>
<keyword evidence="2" id="KW-1185">Reference proteome</keyword>